<accession>A0ABP8YQ77</accession>
<gene>
    <name evidence="19" type="ORF">GCM10023216_32520</name>
</gene>
<keyword evidence="4" id="KW-0227">DNA damage</keyword>
<comment type="similarity">
    <text evidence="1">Belongs to the helicase family. UvrD subfamily.</text>
</comment>
<keyword evidence="11" id="KW-0413">Isomerase</keyword>
<dbReference type="InterPro" id="IPR014017">
    <property type="entry name" value="DNA_helicase_UvrD-like_C"/>
</dbReference>
<keyword evidence="7" id="KW-0269">Exonuclease</keyword>
<evidence type="ECO:0000256" key="1">
    <source>
        <dbReference type="ARBA" id="ARBA00009922"/>
    </source>
</evidence>
<comment type="catalytic activity">
    <reaction evidence="14">
        <text>ATP + H2O = ADP + phosphate + H(+)</text>
        <dbReference type="Rhea" id="RHEA:13065"/>
        <dbReference type="ChEBI" id="CHEBI:15377"/>
        <dbReference type="ChEBI" id="CHEBI:15378"/>
        <dbReference type="ChEBI" id="CHEBI:30616"/>
        <dbReference type="ChEBI" id="CHEBI:43474"/>
        <dbReference type="ChEBI" id="CHEBI:456216"/>
        <dbReference type="EC" id="5.6.2.4"/>
    </reaction>
</comment>
<evidence type="ECO:0000313" key="19">
    <source>
        <dbReference type="EMBL" id="GAA4736736.1"/>
    </source>
</evidence>
<evidence type="ECO:0000256" key="16">
    <source>
        <dbReference type="SAM" id="MobiDB-lite"/>
    </source>
</evidence>
<dbReference type="PROSITE" id="PS51217">
    <property type="entry name" value="UVRD_HELICASE_CTER"/>
    <property type="match status" value="1"/>
</dbReference>
<evidence type="ECO:0000256" key="6">
    <source>
        <dbReference type="ARBA" id="ARBA00022806"/>
    </source>
</evidence>
<evidence type="ECO:0000259" key="17">
    <source>
        <dbReference type="PROSITE" id="PS51198"/>
    </source>
</evidence>
<dbReference type="CDD" id="cd17932">
    <property type="entry name" value="DEXQc_UvrD"/>
    <property type="match status" value="1"/>
</dbReference>
<organism evidence="19 20">
    <name type="scientific">Isoptericola chiayiensis</name>
    <dbReference type="NCBI Taxonomy" id="579446"/>
    <lineage>
        <taxon>Bacteria</taxon>
        <taxon>Bacillati</taxon>
        <taxon>Actinomycetota</taxon>
        <taxon>Actinomycetes</taxon>
        <taxon>Micrococcales</taxon>
        <taxon>Promicromonosporaceae</taxon>
        <taxon>Isoptericola</taxon>
    </lineage>
</organism>
<dbReference type="InterPro" id="IPR027417">
    <property type="entry name" value="P-loop_NTPase"/>
</dbReference>
<feature type="region of interest" description="Disordered" evidence="16">
    <location>
        <begin position="1"/>
        <end position="62"/>
    </location>
</feature>
<comment type="catalytic activity">
    <reaction evidence="12">
        <text>Couples ATP hydrolysis with the unwinding of duplex DNA by translocating in the 3'-5' direction.</text>
        <dbReference type="EC" id="5.6.2.4"/>
    </reaction>
</comment>
<keyword evidence="5 15" id="KW-0378">Hydrolase</keyword>
<dbReference type="RefSeq" id="WP_425483773.1">
    <property type="nucleotide sequence ID" value="NZ_BAABID010000019.1"/>
</dbReference>
<dbReference type="Proteomes" id="UP001500956">
    <property type="component" value="Unassembled WGS sequence"/>
</dbReference>
<name>A0ABP8YQ77_9MICO</name>
<evidence type="ECO:0000256" key="14">
    <source>
        <dbReference type="ARBA" id="ARBA00048988"/>
    </source>
</evidence>
<evidence type="ECO:0000256" key="11">
    <source>
        <dbReference type="ARBA" id="ARBA00023235"/>
    </source>
</evidence>
<evidence type="ECO:0000256" key="10">
    <source>
        <dbReference type="ARBA" id="ARBA00023204"/>
    </source>
</evidence>
<evidence type="ECO:0000256" key="4">
    <source>
        <dbReference type="ARBA" id="ARBA00022763"/>
    </source>
</evidence>
<dbReference type="Gene3D" id="3.90.320.10">
    <property type="match status" value="1"/>
</dbReference>
<feature type="binding site" evidence="15">
    <location>
        <begin position="101"/>
        <end position="108"/>
    </location>
    <ligand>
        <name>ATP</name>
        <dbReference type="ChEBI" id="CHEBI:30616"/>
    </ligand>
</feature>
<dbReference type="PANTHER" id="PTHR11070:SF55">
    <property type="entry name" value="DNA 3'-5' HELICASE"/>
    <property type="match status" value="1"/>
</dbReference>
<keyword evidence="10" id="KW-0234">DNA repair</keyword>
<dbReference type="InterPro" id="IPR000212">
    <property type="entry name" value="DNA_helicase_UvrD/REP"/>
</dbReference>
<dbReference type="Gene3D" id="1.10.10.160">
    <property type="match status" value="1"/>
</dbReference>
<dbReference type="EC" id="5.6.2.4" evidence="13"/>
<dbReference type="InterPro" id="IPR013986">
    <property type="entry name" value="DExx_box_DNA_helicase_dom_sf"/>
</dbReference>
<evidence type="ECO:0000256" key="5">
    <source>
        <dbReference type="ARBA" id="ARBA00022801"/>
    </source>
</evidence>
<evidence type="ECO:0000256" key="2">
    <source>
        <dbReference type="ARBA" id="ARBA00022722"/>
    </source>
</evidence>
<dbReference type="SUPFAM" id="SSF52540">
    <property type="entry name" value="P-loop containing nucleoside triphosphate hydrolases"/>
    <property type="match status" value="1"/>
</dbReference>
<feature type="domain" description="UvrD-like helicase ATP-binding" evidence="17">
    <location>
        <begin position="80"/>
        <end position="410"/>
    </location>
</feature>
<evidence type="ECO:0000256" key="3">
    <source>
        <dbReference type="ARBA" id="ARBA00022741"/>
    </source>
</evidence>
<evidence type="ECO:0000313" key="20">
    <source>
        <dbReference type="Proteomes" id="UP001500956"/>
    </source>
</evidence>
<evidence type="ECO:0000256" key="9">
    <source>
        <dbReference type="ARBA" id="ARBA00023125"/>
    </source>
</evidence>
<evidence type="ECO:0000256" key="13">
    <source>
        <dbReference type="ARBA" id="ARBA00034808"/>
    </source>
</evidence>
<evidence type="ECO:0000256" key="12">
    <source>
        <dbReference type="ARBA" id="ARBA00034617"/>
    </source>
</evidence>
<keyword evidence="8 15" id="KW-0067">ATP-binding</keyword>
<reference evidence="20" key="1">
    <citation type="journal article" date="2019" name="Int. J. Syst. Evol. Microbiol.">
        <title>The Global Catalogue of Microorganisms (GCM) 10K type strain sequencing project: providing services to taxonomists for standard genome sequencing and annotation.</title>
        <authorList>
            <consortium name="The Broad Institute Genomics Platform"/>
            <consortium name="The Broad Institute Genome Sequencing Center for Infectious Disease"/>
            <person name="Wu L."/>
            <person name="Ma J."/>
        </authorList>
    </citation>
    <scope>NUCLEOTIDE SEQUENCE [LARGE SCALE GENOMIC DNA]</scope>
    <source>
        <strain evidence="20">JCM 18063</strain>
    </source>
</reference>
<dbReference type="InterPro" id="IPR014016">
    <property type="entry name" value="UvrD-like_ATP-bd"/>
</dbReference>
<sequence length="1180" mass="125764">MTTPDGLAPHERSPQEQTPDAAPLQGVDWTALAEPARDGALGFPELEPPETSGPEAPGPDAVEPAARLSARDIADLLRRPAPTDEQVAVIEAPLEPVLVVAGAGSGKTETMAARVVWLIANGLVEPEEVLGLTFTRKAAGELSTRVRTRLAQLTRARGGAASDLDLLARPTIATYNAYAASLVGDHGLRLGVEPGSRLLGEANQWQLAAEVVESWDGDLGTDKAVSTVVGAVLSLSAALGEHLRDVDEAREALEGIVARLDALPLGPRQKQRTKDVESLLSSVAERARLLDLVAEYRRRKRLSDSLDFGDQVAFAAELARTVPAVGRAERSRYRVVLLDEYQDTSHAQVELLAGLFGGGHAVTAVGDPHQSIYGWRGASASGLSRFPDRFRHADGGAAAVRYLSTSWRNDAAILAAANVVSAPLRGPGATTVPVPPLDLRPGAGPGRVSAHVAATLEDEAEAVAELVAARWRRATRPDGSDRVTAAVLCRVRSQFPVLETALRRRGLPVEVVGLGGLLSTPEVVDVVALLEAVHDPSRGDSLLRLLTGPRVNLGAADLHALGSWAADLSRRDAPRRPEDGPLPDAEADDAAAVVEGDVVDHRSIVDALDDLPHPGQAARDGRVLTVDAHARLSALSRLLRELRGLTYLSLPELVVAAERALGLDVEVATAEMLTDSLLAAGAAGAAEGISRRGREHLDAFRDVAAGFAQSADVATLGSFLAWLGVADDAERGLDMPVREPDPDAVQIITAHAAKGLEWDVVAVAGLVDGTFPTCAESAKGRTSSGWLTGLGELPYPLRGDAEDLPRFRIDEATDTKDLMARREEFTLDCGAHQLAEERRLAYVALTRARRELFCTAHWWGTATRPRTLSPFLVELAEAGLVDPGGWEQAPQPGGPNPRDGVEKAGVWPAPTGDEPAAGVDPRDVLRATADRVRAAARAGEDPQDGALRDAAGHDLVELSRILLAERAEHEHPSVEMPAHVSASGLVQLARDRDEFARQLRRPVPAEPTVHARRGTLFHAWVERYYSAAALMDVEDLPGADEPDAATDLALDELQRRFERTPWASRTPVAVEQDVETPIAGVMVRSRMDAVFVDPDAPAPGPGEEPAVVVVDWKTGQEPRDPAERAQREVQLAAYRLAWSRWSGLPVEKVDAAFVYVASGTTVRPAQLLDEPGLEALVRGA</sequence>
<comment type="caution">
    <text evidence="19">The sequence shown here is derived from an EMBL/GenBank/DDBJ whole genome shotgun (WGS) entry which is preliminary data.</text>
</comment>
<dbReference type="GO" id="GO:0004386">
    <property type="term" value="F:helicase activity"/>
    <property type="evidence" value="ECO:0007669"/>
    <property type="project" value="UniProtKB-KW"/>
</dbReference>
<evidence type="ECO:0000256" key="15">
    <source>
        <dbReference type="PROSITE-ProRule" id="PRU00560"/>
    </source>
</evidence>
<dbReference type="Pfam" id="PF13361">
    <property type="entry name" value="UvrD_C"/>
    <property type="match status" value="2"/>
</dbReference>
<evidence type="ECO:0000256" key="7">
    <source>
        <dbReference type="ARBA" id="ARBA00022839"/>
    </source>
</evidence>
<keyword evidence="3 15" id="KW-0547">Nucleotide-binding</keyword>
<dbReference type="EMBL" id="BAABID010000019">
    <property type="protein sequence ID" value="GAA4736736.1"/>
    <property type="molecule type" value="Genomic_DNA"/>
</dbReference>
<keyword evidence="9" id="KW-0238">DNA-binding</keyword>
<proteinExistence type="inferred from homology"/>
<feature type="domain" description="UvrD-like helicase C-terminal" evidence="18">
    <location>
        <begin position="411"/>
        <end position="755"/>
    </location>
</feature>
<dbReference type="Pfam" id="PF00580">
    <property type="entry name" value="UvrD-helicase"/>
    <property type="match status" value="1"/>
</dbReference>
<dbReference type="PANTHER" id="PTHR11070">
    <property type="entry name" value="UVRD / RECB / PCRA DNA HELICASE FAMILY MEMBER"/>
    <property type="match status" value="1"/>
</dbReference>
<keyword evidence="6 15" id="KW-0347">Helicase</keyword>
<dbReference type="Gene3D" id="1.10.486.10">
    <property type="entry name" value="PCRA, domain 4"/>
    <property type="match status" value="1"/>
</dbReference>
<dbReference type="Gene3D" id="3.40.50.300">
    <property type="entry name" value="P-loop containing nucleotide triphosphate hydrolases"/>
    <property type="match status" value="3"/>
</dbReference>
<dbReference type="Pfam" id="PF12705">
    <property type="entry name" value="PDDEXK_1"/>
    <property type="match status" value="1"/>
</dbReference>
<dbReference type="InterPro" id="IPR038726">
    <property type="entry name" value="PDDEXK_AddAB-type"/>
</dbReference>
<dbReference type="PROSITE" id="PS51198">
    <property type="entry name" value="UVRD_HELICASE_ATP_BIND"/>
    <property type="match status" value="1"/>
</dbReference>
<keyword evidence="20" id="KW-1185">Reference proteome</keyword>
<protein>
    <recommendedName>
        <fullName evidence="13">DNA 3'-5' helicase</fullName>
        <ecNumber evidence="13">5.6.2.4</ecNumber>
    </recommendedName>
</protein>
<evidence type="ECO:0000256" key="8">
    <source>
        <dbReference type="ARBA" id="ARBA00022840"/>
    </source>
</evidence>
<keyword evidence="2" id="KW-0540">Nuclease</keyword>
<dbReference type="InterPro" id="IPR011604">
    <property type="entry name" value="PDDEXK-like_dom_sf"/>
</dbReference>
<evidence type="ECO:0000259" key="18">
    <source>
        <dbReference type="PROSITE" id="PS51217"/>
    </source>
</evidence>